<dbReference type="InterPro" id="IPR001638">
    <property type="entry name" value="Solute-binding_3/MltF_N"/>
</dbReference>
<sequence>MINFRTALAVLAMTAAAAAAQAQTVYKVGSTPTGTPFTFLDAKTNTIQGLMVDVIEEIGKDAGFKVEIQPMQFSALIAALSSGKIDIISAAMYGSPERAKVVDFSDDVYAYGEGLVVPAGDTKEYGGFDDLKGKRVGGQIGTRYIDALKASGAPAEVGAYDGLPDILRDVSNSRIDAGIGDYPILAYNLAQGRFPQLRLVNSYKPSVVGPINIAVKQGNVELLAKINASLARMKEDGRFDAILKKWGL</sequence>
<proteinExistence type="predicted"/>
<evidence type="ECO:0000256" key="1">
    <source>
        <dbReference type="ARBA" id="ARBA00004418"/>
    </source>
</evidence>
<dbReference type="SUPFAM" id="SSF53850">
    <property type="entry name" value="Periplasmic binding protein-like II"/>
    <property type="match status" value="1"/>
</dbReference>
<dbReference type="Pfam" id="PF00497">
    <property type="entry name" value="SBP_bac_3"/>
    <property type="match status" value="1"/>
</dbReference>
<feature type="domain" description="Solute-binding protein family 3/N-terminal" evidence="4">
    <location>
        <begin position="25"/>
        <end position="248"/>
    </location>
</feature>
<evidence type="ECO:0000256" key="2">
    <source>
        <dbReference type="ARBA" id="ARBA00022729"/>
    </source>
</evidence>
<organism evidence="5 6">
    <name type="scientific">Sinorhizobium americanum</name>
    <dbReference type="NCBI Taxonomy" id="194963"/>
    <lineage>
        <taxon>Bacteria</taxon>
        <taxon>Pseudomonadati</taxon>
        <taxon>Pseudomonadota</taxon>
        <taxon>Alphaproteobacteria</taxon>
        <taxon>Hyphomicrobiales</taxon>
        <taxon>Rhizobiaceae</taxon>
        <taxon>Sinorhizobium/Ensifer group</taxon>
        <taxon>Sinorhizobium</taxon>
    </lineage>
</organism>
<dbReference type="Gene3D" id="3.40.190.10">
    <property type="entry name" value="Periplasmic binding protein-like II"/>
    <property type="match status" value="2"/>
</dbReference>
<accession>A0A2S3YJB2</accession>
<dbReference type="SMART" id="SM00062">
    <property type="entry name" value="PBPb"/>
    <property type="match status" value="1"/>
</dbReference>
<dbReference type="EMBL" id="LODU01000058">
    <property type="protein sequence ID" value="POH27440.1"/>
    <property type="molecule type" value="Genomic_DNA"/>
</dbReference>
<dbReference type="AlphaFoldDB" id="A0A2S3YJB2"/>
<dbReference type="PANTHER" id="PTHR35936:SF17">
    <property type="entry name" value="ARGININE-BINDING EXTRACELLULAR PROTEIN ARTP"/>
    <property type="match status" value="1"/>
</dbReference>
<keyword evidence="2 3" id="KW-0732">Signal</keyword>
<comment type="caution">
    <text evidence="5">The sequence shown here is derived from an EMBL/GenBank/DDBJ whole genome shotgun (WGS) entry which is preliminary data.</text>
</comment>
<dbReference type="PANTHER" id="PTHR35936">
    <property type="entry name" value="MEMBRANE-BOUND LYTIC MUREIN TRANSGLYCOSYLASE F"/>
    <property type="match status" value="1"/>
</dbReference>
<name>A0A2S3YJB2_9HYPH</name>
<reference evidence="5 6" key="1">
    <citation type="journal article" date="2014" name="Syst. Appl. Microbiol.">
        <title>Microsymbionts of Phaseolus vulgaris in acid and alkaline soils of Mexico.</title>
        <authorList>
            <person name="Verastegui-Valdes M.M."/>
            <person name="Zhang Y.J."/>
            <person name="Rivera-Orduna F.N."/>
            <person name="Cheng H.P."/>
            <person name="Sui X.H."/>
            <person name="Wang E.T."/>
        </authorList>
    </citation>
    <scope>NUCLEOTIDE SEQUENCE [LARGE SCALE GENOMIC DNA]</scope>
    <source>
        <strain evidence="5 6">FG01</strain>
    </source>
</reference>
<feature type="signal peptide" evidence="3">
    <location>
        <begin position="1"/>
        <end position="22"/>
    </location>
</feature>
<evidence type="ECO:0000259" key="4">
    <source>
        <dbReference type="SMART" id="SM00062"/>
    </source>
</evidence>
<evidence type="ECO:0000256" key="3">
    <source>
        <dbReference type="SAM" id="SignalP"/>
    </source>
</evidence>
<dbReference type="GO" id="GO:0042597">
    <property type="term" value="C:periplasmic space"/>
    <property type="evidence" value="ECO:0007669"/>
    <property type="project" value="UniProtKB-SubCell"/>
</dbReference>
<evidence type="ECO:0000313" key="5">
    <source>
        <dbReference type="EMBL" id="POH27440.1"/>
    </source>
</evidence>
<dbReference type="RefSeq" id="WP_097525697.1">
    <property type="nucleotide sequence ID" value="NZ_LODU01000058.1"/>
</dbReference>
<gene>
    <name evidence="5" type="ORF">ATY31_20250</name>
</gene>
<dbReference type="Proteomes" id="UP000237511">
    <property type="component" value="Unassembled WGS sequence"/>
</dbReference>
<protein>
    <submittedName>
        <fullName evidence="5">ABC transporter substrate-binding protein</fullName>
    </submittedName>
</protein>
<evidence type="ECO:0000313" key="6">
    <source>
        <dbReference type="Proteomes" id="UP000237511"/>
    </source>
</evidence>
<feature type="chain" id="PRO_5015435900" evidence="3">
    <location>
        <begin position="23"/>
        <end position="248"/>
    </location>
</feature>
<comment type="subcellular location">
    <subcellularLocation>
        <location evidence="1">Periplasm</location>
    </subcellularLocation>
</comment>
<dbReference type="CDD" id="cd13530">
    <property type="entry name" value="PBP2_peptides_like"/>
    <property type="match status" value="1"/>
</dbReference>